<organism evidence="17 18">
    <name type="scientific">Pseudozyma flocculosa PF-1</name>
    <dbReference type="NCBI Taxonomy" id="1277687"/>
    <lineage>
        <taxon>Eukaryota</taxon>
        <taxon>Fungi</taxon>
        <taxon>Dikarya</taxon>
        <taxon>Basidiomycota</taxon>
        <taxon>Ustilaginomycotina</taxon>
        <taxon>Ustilaginomycetes</taxon>
        <taxon>Ustilaginales</taxon>
        <taxon>Ustilaginaceae</taxon>
        <taxon>Pseudozyma</taxon>
    </lineage>
</organism>
<evidence type="ECO:0000313" key="17">
    <source>
        <dbReference type="EMBL" id="EPQ28854.1"/>
    </source>
</evidence>
<dbReference type="EMBL" id="KE361633">
    <property type="protein sequence ID" value="EPQ28854.1"/>
    <property type="molecule type" value="Genomic_DNA"/>
</dbReference>
<dbReference type="GO" id="GO:0008608">
    <property type="term" value="P:attachment of spindle microtubules to kinetochore"/>
    <property type="evidence" value="ECO:0007669"/>
    <property type="project" value="InterPro"/>
</dbReference>
<dbReference type="AlphaFoldDB" id="A0A061H8Q9"/>
<evidence type="ECO:0000256" key="2">
    <source>
        <dbReference type="ARBA" id="ARBA00004186"/>
    </source>
</evidence>
<proteinExistence type="inferred from homology"/>
<dbReference type="Proteomes" id="UP000053664">
    <property type="component" value="Unassembled WGS sequence"/>
</dbReference>
<dbReference type="GO" id="GO:0072686">
    <property type="term" value="C:mitotic spindle"/>
    <property type="evidence" value="ECO:0007669"/>
    <property type="project" value="InterPro"/>
</dbReference>
<dbReference type="PANTHER" id="PTHR28222">
    <property type="entry name" value="DASH COMPLEX SUBUNIT DAD4"/>
    <property type="match status" value="1"/>
</dbReference>
<reference evidence="17 18" key="1">
    <citation type="journal article" date="2013" name="Plant Cell">
        <title>The transition from a phytopathogenic smut ancestor to an anamorphic biocontrol agent deciphered by comparative whole-genome analysis.</title>
        <authorList>
            <person name="Lefebvre F."/>
            <person name="Joly D.L."/>
            <person name="Labbe C."/>
            <person name="Teichmann B."/>
            <person name="Linning R."/>
            <person name="Belzile F."/>
            <person name="Bakkeren G."/>
            <person name="Belanger R.R."/>
        </authorList>
    </citation>
    <scope>NUCLEOTIDE SEQUENCE [LARGE SCALE GENOMIC DNA]</scope>
    <source>
        <strain evidence="17 18">PF-1</strain>
    </source>
</reference>
<dbReference type="GeneID" id="19317765"/>
<dbReference type="GO" id="GO:0051301">
    <property type="term" value="P:cell division"/>
    <property type="evidence" value="ECO:0007669"/>
    <property type="project" value="UniProtKB-KW"/>
</dbReference>
<dbReference type="Pfam" id="PF08650">
    <property type="entry name" value="DASH_Dad4"/>
    <property type="match status" value="1"/>
</dbReference>
<evidence type="ECO:0000256" key="14">
    <source>
        <dbReference type="ARBA" id="ARBA00023306"/>
    </source>
</evidence>
<evidence type="ECO:0000256" key="8">
    <source>
        <dbReference type="ARBA" id="ARBA00022618"/>
    </source>
</evidence>
<keyword evidence="8" id="KW-0132">Cell division</keyword>
<sequence>MENPYEERQSLLLERIIRNVSLLNEALKEVSTSVTQINQHNQAITIAGEMWEGYRRNAAFNLQNIDGLADQHASPDTRSDETQHAA</sequence>
<keyword evidence="7" id="KW-0963">Cytoplasm</keyword>
<keyword evidence="12" id="KW-0206">Cytoskeleton</keyword>
<dbReference type="eggNOG" id="ENOG502S890">
    <property type="taxonomic scope" value="Eukaryota"/>
</dbReference>
<dbReference type="GO" id="GO:0005874">
    <property type="term" value="C:microtubule"/>
    <property type="evidence" value="ECO:0007669"/>
    <property type="project" value="UniProtKB-KW"/>
</dbReference>
<evidence type="ECO:0000256" key="3">
    <source>
        <dbReference type="ARBA" id="ARBA00004629"/>
    </source>
</evidence>
<evidence type="ECO:0000256" key="7">
    <source>
        <dbReference type="ARBA" id="ARBA00022490"/>
    </source>
</evidence>
<keyword evidence="11" id="KW-0995">Kinetochore</keyword>
<protein>
    <recommendedName>
        <fullName evidence="5">DASH complex subunit DAD4</fullName>
    </recommendedName>
    <alternativeName>
        <fullName evidence="16">Outer kinetochore protein DAD4</fullName>
    </alternativeName>
</protein>
<evidence type="ECO:0000256" key="4">
    <source>
        <dbReference type="ARBA" id="ARBA00009754"/>
    </source>
</evidence>
<evidence type="ECO:0000313" key="18">
    <source>
        <dbReference type="Proteomes" id="UP000053664"/>
    </source>
</evidence>
<dbReference type="KEGG" id="pfp:PFL1_03657"/>
<dbReference type="InterPro" id="IPR013959">
    <property type="entry name" value="DASH_Dad4"/>
</dbReference>
<keyword evidence="14" id="KW-0131">Cell cycle</keyword>
<keyword evidence="10" id="KW-0498">Mitosis</keyword>
<evidence type="ECO:0000256" key="15">
    <source>
        <dbReference type="ARBA" id="ARBA00023328"/>
    </source>
</evidence>
<evidence type="ECO:0000256" key="6">
    <source>
        <dbReference type="ARBA" id="ARBA00022454"/>
    </source>
</evidence>
<evidence type="ECO:0000256" key="11">
    <source>
        <dbReference type="ARBA" id="ARBA00022838"/>
    </source>
</evidence>
<evidence type="ECO:0000256" key="10">
    <source>
        <dbReference type="ARBA" id="ARBA00022776"/>
    </source>
</evidence>
<dbReference type="OrthoDB" id="5516652at2759"/>
<keyword evidence="6" id="KW-0158">Chromosome</keyword>
<evidence type="ECO:0000256" key="12">
    <source>
        <dbReference type="ARBA" id="ARBA00023212"/>
    </source>
</evidence>
<keyword evidence="15" id="KW-0137">Centromere</keyword>
<evidence type="ECO:0000256" key="13">
    <source>
        <dbReference type="ARBA" id="ARBA00023242"/>
    </source>
</evidence>
<gene>
    <name evidence="17" type="ORF">PFL1_03657</name>
</gene>
<evidence type="ECO:0000256" key="1">
    <source>
        <dbReference type="ARBA" id="ARBA00004123"/>
    </source>
</evidence>
<dbReference type="RefSeq" id="XP_007879367.1">
    <property type="nucleotide sequence ID" value="XM_007881176.1"/>
</dbReference>
<keyword evidence="9" id="KW-0493">Microtubule</keyword>
<dbReference type="GO" id="GO:0042729">
    <property type="term" value="C:DASH complex"/>
    <property type="evidence" value="ECO:0007669"/>
    <property type="project" value="InterPro"/>
</dbReference>
<keyword evidence="13" id="KW-0539">Nucleus</keyword>
<evidence type="ECO:0000256" key="5">
    <source>
        <dbReference type="ARBA" id="ARBA00020259"/>
    </source>
</evidence>
<evidence type="ECO:0000256" key="9">
    <source>
        <dbReference type="ARBA" id="ARBA00022701"/>
    </source>
</evidence>
<dbReference type="HOGENOM" id="CLU_177920_1_0_1"/>
<name>A0A061H8Q9_9BASI</name>
<accession>A0A061H8Q9</accession>
<comment type="subcellular location">
    <subcellularLocation>
        <location evidence="3">Chromosome</location>
        <location evidence="3">Centromere</location>
        <location evidence="3">Kinetochore</location>
    </subcellularLocation>
    <subcellularLocation>
        <location evidence="2">Cytoplasm</location>
        <location evidence="2">Cytoskeleton</location>
        <location evidence="2">Spindle</location>
    </subcellularLocation>
    <subcellularLocation>
        <location evidence="1">Nucleus</location>
    </subcellularLocation>
</comment>
<comment type="similarity">
    <text evidence="4">Belongs to the DASH complex DAD4 family.</text>
</comment>
<dbReference type="PANTHER" id="PTHR28222:SF1">
    <property type="entry name" value="DASH COMPLEX SUBUNIT DAD4"/>
    <property type="match status" value="1"/>
</dbReference>
<evidence type="ECO:0000256" key="16">
    <source>
        <dbReference type="ARBA" id="ARBA00030569"/>
    </source>
</evidence>